<reference evidence="10 11" key="1">
    <citation type="journal article" date="2013" name="ISME J.">
        <title>A metabolic model for members of the genus Tetrasphaera involved in enhanced biological phosphorus removal.</title>
        <authorList>
            <person name="Kristiansen R."/>
            <person name="Nguyen H.T.T."/>
            <person name="Saunders A.M."/>
            <person name="Nielsen J.L."/>
            <person name="Wimmer R."/>
            <person name="Le V.Q."/>
            <person name="McIlroy S.J."/>
            <person name="Petrovski S."/>
            <person name="Seviour R.J."/>
            <person name="Calteau A."/>
            <person name="Nielsen K.L."/>
            <person name="Nielsen P.H."/>
        </authorList>
    </citation>
    <scope>NUCLEOTIDE SEQUENCE [LARGE SCALE GENOMIC DNA]</scope>
    <source>
        <strain evidence="10 11">Lp2</strain>
    </source>
</reference>
<keyword evidence="11" id="KW-1185">Reference proteome</keyword>
<feature type="binding site" evidence="8">
    <location>
        <position position="170"/>
    </location>
    <ligand>
        <name>3-phosphoshikimate</name>
        <dbReference type="ChEBI" id="CHEBI:145989"/>
    </ligand>
</feature>
<organism evidence="10 11">
    <name type="scientific">Phycicoccus elongatus Lp2</name>
    <dbReference type="NCBI Taxonomy" id="1193181"/>
    <lineage>
        <taxon>Bacteria</taxon>
        <taxon>Bacillati</taxon>
        <taxon>Actinomycetota</taxon>
        <taxon>Actinomycetes</taxon>
        <taxon>Micrococcales</taxon>
        <taxon>Intrasporangiaceae</taxon>
        <taxon>Phycicoccus</taxon>
    </lineage>
</organism>
<evidence type="ECO:0000256" key="6">
    <source>
        <dbReference type="ARBA" id="ARBA00023141"/>
    </source>
</evidence>
<dbReference type="FunFam" id="3.65.10.10:FF:000010">
    <property type="entry name" value="3-phosphoshikimate 1-carboxyvinyltransferase"/>
    <property type="match status" value="1"/>
</dbReference>
<dbReference type="FunFam" id="3.65.10.10:FF:000011">
    <property type="entry name" value="3-phosphoshikimate 1-carboxyvinyltransferase"/>
    <property type="match status" value="1"/>
</dbReference>
<feature type="binding site" evidence="8">
    <location>
        <position position="312"/>
    </location>
    <ligand>
        <name>3-phosphoshikimate</name>
        <dbReference type="ChEBI" id="CHEBI:145989"/>
    </ligand>
</feature>
<name>N0E3N9_9MICO</name>
<feature type="binding site" evidence="8">
    <location>
        <position position="26"/>
    </location>
    <ligand>
        <name>3-phosphoshikimate</name>
        <dbReference type="ChEBI" id="CHEBI:145989"/>
    </ligand>
</feature>
<dbReference type="GO" id="GO:0009423">
    <property type="term" value="P:chorismate biosynthetic process"/>
    <property type="evidence" value="ECO:0007669"/>
    <property type="project" value="UniProtKB-UniRule"/>
</dbReference>
<comment type="similarity">
    <text evidence="2 8">Belongs to the EPSP synthase family.</text>
</comment>
<feature type="binding site" evidence="8">
    <location>
        <position position="168"/>
    </location>
    <ligand>
        <name>3-phosphoshikimate</name>
        <dbReference type="ChEBI" id="CHEBI:145989"/>
    </ligand>
</feature>
<evidence type="ECO:0000256" key="3">
    <source>
        <dbReference type="ARBA" id="ARBA00022490"/>
    </source>
</evidence>
<dbReference type="PANTHER" id="PTHR21090:SF5">
    <property type="entry name" value="PENTAFUNCTIONAL AROM POLYPEPTIDE"/>
    <property type="match status" value="1"/>
</dbReference>
<keyword evidence="6 8" id="KW-0057">Aromatic amino acid biosynthesis</keyword>
<dbReference type="Pfam" id="PF00275">
    <property type="entry name" value="EPSP_synthase"/>
    <property type="match status" value="1"/>
</dbReference>
<dbReference type="InterPro" id="IPR023193">
    <property type="entry name" value="EPSP_synthase_CS"/>
</dbReference>
<evidence type="ECO:0000256" key="7">
    <source>
        <dbReference type="ARBA" id="ARBA00044633"/>
    </source>
</evidence>
<evidence type="ECO:0000259" key="9">
    <source>
        <dbReference type="Pfam" id="PF00275"/>
    </source>
</evidence>
<dbReference type="eggNOG" id="COG0128">
    <property type="taxonomic scope" value="Bacteria"/>
</dbReference>
<comment type="caution">
    <text evidence="8">Lacks conserved residue(s) required for the propagation of feature annotation.</text>
</comment>
<comment type="catalytic activity">
    <reaction evidence="7">
        <text>3-phosphoshikimate + phosphoenolpyruvate = 5-O-(1-carboxyvinyl)-3-phosphoshikimate + phosphate</text>
        <dbReference type="Rhea" id="RHEA:21256"/>
        <dbReference type="ChEBI" id="CHEBI:43474"/>
        <dbReference type="ChEBI" id="CHEBI:57701"/>
        <dbReference type="ChEBI" id="CHEBI:58702"/>
        <dbReference type="ChEBI" id="CHEBI:145989"/>
        <dbReference type="EC" id="2.5.1.19"/>
    </reaction>
    <physiologicalReaction direction="left-to-right" evidence="7">
        <dbReference type="Rhea" id="RHEA:21257"/>
    </physiologicalReaction>
</comment>
<feature type="binding site" evidence="8">
    <location>
        <position position="339"/>
    </location>
    <ligand>
        <name>3-phosphoshikimate</name>
        <dbReference type="ChEBI" id="CHEBI:145989"/>
    </ligand>
</feature>
<dbReference type="HOGENOM" id="CLU_024321_0_0_11"/>
<feature type="binding site" evidence="8">
    <location>
        <position position="169"/>
    </location>
    <ligand>
        <name>3-phosphoshikimate</name>
        <dbReference type="ChEBI" id="CHEBI:145989"/>
    </ligand>
</feature>
<dbReference type="RefSeq" id="WP_010852138.1">
    <property type="nucleotide sequence ID" value="NZ_HF570956.1"/>
</dbReference>
<dbReference type="InterPro" id="IPR013792">
    <property type="entry name" value="RNA3'P_cycl/enolpyr_Trfase_a/b"/>
</dbReference>
<feature type="binding site" evidence="8">
    <location>
        <position position="343"/>
    </location>
    <ligand>
        <name>phosphoenolpyruvate</name>
        <dbReference type="ChEBI" id="CHEBI:58702"/>
    </ligand>
</feature>
<feature type="binding site" evidence="8">
    <location>
        <position position="25"/>
    </location>
    <ligand>
        <name>phosphoenolpyruvate</name>
        <dbReference type="ChEBI" id="CHEBI:58702"/>
    </ligand>
</feature>
<evidence type="ECO:0000256" key="4">
    <source>
        <dbReference type="ARBA" id="ARBA00022605"/>
    </source>
</evidence>
<feature type="binding site" evidence="8">
    <location>
        <position position="25"/>
    </location>
    <ligand>
        <name>3-phosphoshikimate</name>
        <dbReference type="ChEBI" id="CHEBI:145989"/>
    </ligand>
</feature>
<comment type="subunit">
    <text evidence="8">Monomer.</text>
</comment>
<dbReference type="EMBL" id="CAIZ01000083">
    <property type="protein sequence ID" value="CCH69504.1"/>
    <property type="molecule type" value="Genomic_DNA"/>
</dbReference>
<dbReference type="GO" id="GO:0009073">
    <property type="term" value="P:aromatic amino acid family biosynthetic process"/>
    <property type="evidence" value="ECO:0007669"/>
    <property type="project" value="UniProtKB-KW"/>
</dbReference>
<sequence>MPSAEWAAPVAEGPIDATVVLPGSKSLTNRYLVLAALGRDVSRLRRPLRSRDTRLMVGALQALGVDITEVDGTDWLITPGDLTGPASIDCGLAGNVMRFVPPLAGLALGEVHFDGDAHARRRPMAPILTALRAVGVSVEDTGSPALPFTIAGRGAVPGGTVTIDASTSSQFVSGLLLSAARYERGITVRHAGQQVPSLPHIEMTVEALRDAGVDVDDSQSLTWRVEPSEVNALDVTVEPDLSNAAQFLAAAVVTGGRVHVPGWPVRTTQAGDALRDILDEMGATVHLDRAGLTVSGSGRPSGIDVDLHDASELTPVVAALCALADGPSLIRGVAHIRGHETDRLAALRTELTGLGAGVEELSDGLRITPRPLHGGTFHTYADHRMVMAGALVGLVTPGVVVEDPDTVGKTMPDFVQLWSAMVAGERPAPA</sequence>
<comment type="function">
    <text evidence="8">Catalyzes the transfer of the enolpyruvyl moiety of phosphoenolpyruvate (PEP) to the 5-hydroxyl of shikimate-3-phosphate (S3P) to produce enolpyruvyl shikimate-3-phosphate and inorganic phosphate.</text>
</comment>
<feature type="binding site" evidence="8">
    <location>
        <position position="197"/>
    </location>
    <ligand>
        <name>3-phosphoshikimate</name>
        <dbReference type="ChEBI" id="CHEBI:145989"/>
    </ligand>
</feature>
<evidence type="ECO:0000256" key="2">
    <source>
        <dbReference type="ARBA" id="ARBA00009948"/>
    </source>
</evidence>
<feature type="binding site" evidence="8">
    <location>
        <position position="30"/>
    </location>
    <ligand>
        <name>3-phosphoshikimate</name>
        <dbReference type="ChEBI" id="CHEBI:145989"/>
    </ligand>
</feature>
<protein>
    <recommendedName>
        <fullName evidence="8">3-phosphoshikimate 1-carboxyvinyltransferase</fullName>
        <ecNumber evidence="8">2.5.1.19</ecNumber>
    </recommendedName>
    <alternativeName>
        <fullName evidence="8">5-enolpyruvylshikimate-3-phosphate synthase</fullName>
        <shortName evidence="8">EPSP synthase</shortName>
        <shortName evidence="8">EPSPS</shortName>
    </alternativeName>
</protein>
<keyword evidence="3 8" id="KW-0963">Cytoplasm</keyword>
<comment type="pathway">
    <text evidence="1 8">Metabolic intermediate biosynthesis; chorismate biosynthesis; chorismate from D-erythrose 4-phosphate and phosphoenolpyruvate: step 6/7.</text>
</comment>
<dbReference type="GO" id="GO:0003866">
    <property type="term" value="F:3-phosphoshikimate 1-carboxyvinyltransferase activity"/>
    <property type="evidence" value="ECO:0007669"/>
    <property type="project" value="UniProtKB-UniRule"/>
</dbReference>
<dbReference type="STRING" id="1193181.BN10_1730021"/>
<dbReference type="NCBIfam" id="TIGR01356">
    <property type="entry name" value="aroA"/>
    <property type="match status" value="1"/>
</dbReference>
<keyword evidence="4 8" id="KW-0028">Amino-acid biosynthesis</keyword>
<accession>N0E3N9</accession>
<dbReference type="InterPro" id="IPR006264">
    <property type="entry name" value="EPSP_synthase"/>
</dbReference>
<comment type="caution">
    <text evidence="10">The sequence shown here is derived from an EMBL/GenBank/DDBJ whole genome shotgun (WGS) entry which is preliminary data.</text>
</comment>
<feature type="binding site" evidence="8">
    <location>
        <position position="170"/>
    </location>
    <ligand>
        <name>phosphoenolpyruvate</name>
        <dbReference type="ChEBI" id="CHEBI:58702"/>
    </ligand>
</feature>
<dbReference type="PIRSF" id="PIRSF000505">
    <property type="entry name" value="EPSPS"/>
    <property type="match status" value="1"/>
</dbReference>
<dbReference type="CDD" id="cd01556">
    <property type="entry name" value="EPSP_synthase"/>
    <property type="match status" value="1"/>
</dbReference>
<proteinExistence type="inferred from homology"/>
<dbReference type="OrthoDB" id="9809920at2"/>
<dbReference type="GO" id="GO:0005737">
    <property type="term" value="C:cytoplasm"/>
    <property type="evidence" value="ECO:0007669"/>
    <property type="project" value="UniProtKB-SubCell"/>
</dbReference>
<dbReference type="Proteomes" id="UP000013167">
    <property type="component" value="Unassembled WGS sequence"/>
</dbReference>
<dbReference type="Gene3D" id="3.65.10.10">
    <property type="entry name" value="Enolpyruvate transferase domain"/>
    <property type="match status" value="2"/>
</dbReference>
<feature type="domain" description="Enolpyruvate transferase" evidence="9">
    <location>
        <begin position="13"/>
        <end position="416"/>
    </location>
</feature>
<dbReference type="PANTHER" id="PTHR21090">
    <property type="entry name" value="AROM/DEHYDROQUINATE SYNTHASE"/>
    <property type="match status" value="1"/>
</dbReference>
<feature type="binding site" evidence="8">
    <location>
        <position position="122"/>
    </location>
    <ligand>
        <name>phosphoenolpyruvate</name>
        <dbReference type="ChEBI" id="CHEBI:58702"/>
    </ligand>
</feature>
<feature type="binding site" evidence="8">
    <location>
        <position position="384"/>
    </location>
    <ligand>
        <name>phosphoenolpyruvate</name>
        <dbReference type="ChEBI" id="CHEBI:58702"/>
    </ligand>
</feature>
<gene>
    <name evidence="8 10" type="primary">aroA</name>
    <name evidence="10" type="ORF">BN10_1730021</name>
</gene>
<feature type="binding site" evidence="8">
    <location>
        <position position="409"/>
    </location>
    <ligand>
        <name>phosphoenolpyruvate</name>
        <dbReference type="ChEBI" id="CHEBI:58702"/>
    </ligand>
</feature>
<dbReference type="PROSITE" id="PS00885">
    <property type="entry name" value="EPSP_SYNTHASE_2"/>
    <property type="match status" value="1"/>
</dbReference>
<evidence type="ECO:0000256" key="8">
    <source>
        <dbReference type="HAMAP-Rule" id="MF_00210"/>
    </source>
</evidence>
<evidence type="ECO:0000313" key="11">
    <source>
        <dbReference type="Proteomes" id="UP000013167"/>
    </source>
</evidence>
<feature type="active site" description="Proton acceptor" evidence="8">
    <location>
        <position position="312"/>
    </location>
</feature>
<evidence type="ECO:0000256" key="1">
    <source>
        <dbReference type="ARBA" id="ARBA00004811"/>
    </source>
</evidence>
<dbReference type="AlphaFoldDB" id="N0E3N9"/>
<evidence type="ECO:0000313" key="10">
    <source>
        <dbReference type="EMBL" id="CCH69504.1"/>
    </source>
</evidence>
<dbReference type="InterPro" id="IPR001986">
    <property type="entry name" value="Enolpyruvate_Tfrase_dom"/>
</dbReference>
<dbReference type="HAMAP" id="MF_00210">
    <property type="entry name" value="EPSP_synth"/>
    <property type="match status" value="1"/>
</dbReference>
<dbReference type="GO" id="GO:0008652">
    <property type="term" value="P:amino acid biosynthetic process"/>
    <property type="evidence" value="ECO:0007669"/>
    <property type="project" value="UniProtKB-KW"/>
</dbReference>
<dbReference type="SUPFAM" id="SSF55205">
    <property type="entry name" value="EPT/RTPC-like"/>
    <property type="match status" value="1"/>
</dbReference>
<comment type="subcellular location">
    <subcellularLocation>
        <location evidence="8">Cytoplasm</location>
    </subcellularLocation>
</comment>
<dbReference type="EC" id="2.5.1.19" evidence="8"/>
<feature type="binding site" evidence="8">
    <location>
        <position position="94"/>
    </location>
    <ligand>
        <name>phosphoenolpyruvate</name>
        <dbReference type="ChEBI" id="CHEBI:58702"/>
    </ligand>
</feature>
<dbReference type="InterPro" id="IPR036968">
    <property type="entry name" value="Enolpyruvate_Tfrase_sf"/>
</dbReference>
<keyword evidence="5 8" id="KW-0808">Transferase</keyword>
<evidence type="ECO:0000256" key="5">
    <source>
        <dbReference type="ARBA" id="ARBA00022679"/>
    </source>
</evidence>
<dbReference type="UniPathway" id="UPA00053">
    <property type="reaction ID" value="UER00089"/>
</dbReference>